<reference evidence="9 10" key="1">
    <citation type="submission" date="2016-01" db="EMBL/GenBank/DDBJ databases">
        <title>Complete Genome Sequence of Paenibacillus yonginensis DCY84, a novel Plant Growth-Promoting Bacteria with Elicitation of Induced Systemic Resistance.</title>
        <authorList>
            <person name="Kim Y.J."/>
            <person name="Yang D.C."/>
            <person name="Sukweenadhi J."/>
        </authorList>
    </citation>
    <scope>NUCLEOTIDE SEQUENCE [LARGE SCALE GENOMIC DNA]</scope>
    <source>
        <strain evidence="9 10">DCY84</strain>
    </source>
</reference>
<dbReference type="Gene3D" id="3.30.565.10">
    <property type="entry name" value="Histidine kinase-like ATPase, C-terminal domain"/>
    <property type="match status" value="1"/>
</dbReference>
<dbReference type="AlphaFoldDB" id="A0A1B1N6J4"/>
<keyword evidence="2" id="KW-1003">Cell membrane</keyword>
<sequence>MPAVPQNQGPRFGRNSLFFWIVFAFLLAIVPVYVVAMALNESGSRSVKKEISSSMQSRARFFMGTLEQELGNTVLLMNNLSQDSDFQKLGTIAPALGRTEYFQAVERVQGKMRLLQSSNPYITSAEVYIPQIEKTIRGTTYVEPMAEKQIEAIRRKSASYLFTFEDKLQMGLVYPEYGSSGKSPNFAILVTLDRYRVQEAMKQAVGGSGGAVLTGNMIPWSVSESSEPAAAEIGDKLMGQIQAGSRDLKELSGKVMPVKVSGTRYWVSAQPSDKLDAMLVLYAPERQFLQSLGMYRFIFTGLSIFSLLIVLAFSVWIYNRIHQPLNRLVRAFRRLNIENLQQVELHHGHPDEFHYLYEHFNEMVKRMQMLIQEVYKQKIHAQRSELKQLQSQINPHFLYNSFFTLHQMAEMWDIDNLVLFTRHLGEYFRFITRSASDEVKLQSEIQHAQSYTSIQTIRFHSWITVEWDPIPPGWSNRTLPLLTLQPLIENAYEHGLKSKQGDGRIEIRMTAEVDGLRLSIEDNGDALTDKQLSGLKDKLRGPEMEGEEVTGLVNVHRRLQLMFGGQSGLQLTRGLLGGLRIEIILPLEEETQDVPVADRG</sequence>
<evidence type="ECO:0000256" key="3">
    <source>
        <dbReference type="ARBA" id="ARBA00022553"/>
    </source>
</evidence>
<dbReference type="InterPro" id="IPR003594">
    <property type="entry name" value="HATPase_dom"/>
</dbReference>
<keyword evidence="3" id="KW-0597">Phosphoprotein</keyword>
<dbReference type="Pfam" id="PF02518">
    <property type="entry name" value="HATPase_c"/>
    <property type="match status" value="1"/>
</dbReference>
<gene>
    <name evidence="9" type="ORF">AWM70_00540</name>
</gene>
<dbReference type="InterPro" id="IPR050640">
    <property type="entry name" value="Bact_2-comp_sensor_kinase"/>
</dbReference>
<evidence type="ECO:0000256" key="4">
    <source>
        <dbReference type="ARBA" id="ARBA00022679"/>
    </source>
</evidence>
<dbReference type="PANTHER" id="PTHR34220">
    <property type="entry name" value="SENSOR HISTIDINE KINASE YPDA"/>
    <property type="match status" value="1"/>
</dbReference>
<evidence type="ECO:0000256" key="2">
    <source>
        <dbReference type="ARBA" id="ARBA00022475"/>
    </source>
</evidence>
<dbReference type="InterPro" id="IPR010559">
    <property type="entry name" value="Sig_transdc_His_kin_internal"/>
</dbReference>
<dbReference type="GO" id="GO:0005886">
    <property type="term" value="C:plasma membrane"/>
    <property type="evidence" value="ECO:0007669"/>
    <property type="project" value="UniProtKB-SubCell"/>
</dbReference>
<name>A0A1B1N6J4_9BACL</name>
<dbReference type="SUPFAM" id="SSF158472">
    <property type="entry name" value="HAMP domain-like"/>
    <property type="match status" value="1"/>
</dbReference>
<dbReference type="Proteomes" id="UP000092573">
    <property type="component" value="Chromosome"/>
</dbReference>
<evidence type="ECO:0000256" key="1">
    <source>
        <dbReference type="ARBA" id="ARBA00004651"/>
    </source>
</evidence>
<dbReference type="PANTHER" id="PTHR34220:SF7">
    <property type="entry name" value="SENSOR HISTIDINE KINASE YPDA"/>
    <property type="match status" value="1"/>
</dbReference>
<keyword evidence="7" id="KW-1133">Transmembrane helix</keyword>
<dbReference type="Pfam" id="PF06580">
    <property type="entry name" value="His_kinase"/>
    <property type="match status" value="1"/>
</dbReference>
<keyword evidence="5 9" id="KW-0418">Kinase</keyword>
<evidence type="ECO:0000259" key="8">
    <source>
        <dbReference type="PROSITE" id="PS50885"/>
    </source>
</evidence>
<feature type="domain" description="HAMP" evidence="8">
    <location>
        <begin position="319"/>
        <end position="372"/>
    </location>
</feature>
<keyword evidence="10" id="KW-1185">Reference proteome</keyword>
<feature type="transmembrane region" description="Helical" evidence="7">
    <location>
        <begin position="297"/>
        <end position="318"/>
    </location>
</feature>
<dbReference type="PROSITE" id="PS50885">
    <property type="entry name" value="HAMP"/>
    <property type="match status" value="1"/>
</dbReference>
<dbReference type="SUPFAM" id="SSF55874">
    <property type="entry name" value="ATPase domain of HSP90 chaperone/DNA topoisomerase II/histidine kinase"/>
    <property type="match status" value="1"/>
</dbReference>
<dbReference type="GO" id="GO:0000155">
    <property type="term" value="F:phosphorelay sensor kinase activity"/>
    <property type="evidence" value="ECO:0007669"/>
    <property type="project" value="InterPro"/>
</dbReference>
<evidence type="ECO:0000256" key="7">
    <source>
        <dbReference type="SAM" id="Phobius"/>
    </source>
</evidence>
<comment type="subcellular location">
    <subcellularLocation>
        <location evidence="1">Cell membrane</location>
        <topology evidence="1">Multi-pass membrane protein</topology>
    </subcellularLocation>
</comment>
<accession>A0A1B1N6J4</accession>
<dbReference type="Gene3D" id="6.10.340.10">
    <property type="match status" value="1"/>
</dbReference>
<keyword evidence="6 7" id="KW-0472">Membrane</keyword>
<evidence type="ECO:0000313" key="10">
    <source>
        <dbReference type="Proteomes" id="UP000092573"/>
    </source>
</evidence>
<keyword evidence="7" id="KW-0812">Transmembrane</keyword>
<dbReference type="STRING" id="1462996.AWM70_00540"/>
<dbReference type="EMBL" id="CP014167">
    <property type="protein sequence ID" value="ANS77015.1"/>
    <property type="molecule type" value="Genomic_DNA"/>
</dbReference>
<protein>
    <submittedName>
        <fullName evidence="9">Histidine kinase</fullName>
    </submittedName>
</protein>
<organism evidence="9 10">
    <name type="scientific">Paenibacillus yonginensis</name>
    <dbReference type="NCBI Taxonomy" id="1462996"/>
    <lineage>
        <taxon>Bacteria</taxon>
        <taxon>Bacillati</taxon>
        <taxon>Bacillota</taxon>
        <taxon>Bacilli</taxon>
        <taxon>Bacillales</taxon>
        <taxon>Paenibacillaceae</taxon>
        <taxon>Paenibacillus</taxon>
    </lineage>
</organism>
<proteinExistence type="predicted"/>
<keyword evidence="4" id="KW-0808">Transferase</keyword>
<dbReference type="KEGG" id="pyg:AWM70_00540"/>
<evidence type="ECO:0000313" key="9">
    <source>
        <dbReference type="EMBL" id="ANS77015.1"/>
    </source>
</evidence>
<feature type="transmembrane region" description="Helical" evidence="7">
    <location>
        <begin position="17"/>
        <end position="39"/>
    </location>
</feature>
<dbReference type="InterPro" id="IPR003660">
    <property type="entry name" value="HAMP_dom"/>
</dbReference>
<evidence type="ECO:0000256" key="5">
    <source>
        <dbReference type="ARBA" id="ARBA00022777"/>
    </source>
</evidence>
<dbReference type="InterPro" id="IPR036890">
    <property type="entry name" value="HATPase_C_sf"/>
</dbReference>
<evidence type="ECO:0000256" key="6">
    <source>
        <dbReference type="ARBA" id="ARBA00023136"/>
    </source>
</evidence>